<dbReference type="GO" id="GO:0005975">
    <property type="term" value="P:carbohydrate metabolic process"/>
    <property type="evidence" value="ECO:0007669"/>
    <property type="project" value="InterPro"/>
</dbReference>
<evidence type="ECO:0000313" key="2">
    <source>
        <dbReference type="EMBL" id="KAK9870027.1"/>
    </source>
</evidence>
<evidence type="ECO:0000313" key="3">
    <source>
        <dbReference type="Proteomes" id="UP001431783"/>
    </source>
</evidence>
<dbReference type="EMBL" id="JARQZJ010000002">
    <property type="protein sequence ID" value="KAK9870027.1"/>
    <property type="molecule type" value="Genomic_DNA"/>
</dbReference>
<dbReference type="InterPro" id="IPR006047">
    <property type="entry name" value="GH13_cat_dom"/>
</dbReference>
<dbReference type="Gene3D" id="3.20.20.80">
    <property type="entry name" value="Glycosidases"/>
    <property type="match status" value="1"/>
</dbReference>
<feature type="domain" description="Glycosyl hydrolase family 13 catalytic" evidence="1">
    <location>
        <begin position="1"/>
        <end position="276"/>
    </location>
</feature>
<dbReference type="PANTHER" id="PTHR10357:SF179">
    <property type="entry name" value="NEUTRAL AND BASIC AMINO ACID TRANSPORT PROTEIN RBAT"/>
    <property type="match status" value="1"/>
</dbReference>
<protein>
    <recommendedName>
        <fullName evidence="1">Glycosyl hydrolase family 13 catalytic domain-containing protein</fullName>
    </recommendedName>
</protein>
<reference evidence="2 3" key="1">
    <citation type="submission" date="2023-03" db="EMBL/GenBank/DDBJ databases">
        <title>Genome insight into feeding habits of ladybird beetles.</title>
        <authorList>
            <person name="Li H.-S."/>
            <person name="Huang Y.-H."/>
            <person name="Pang H."/>
        </authorList>
    </citation>
    <scope>NUCLEOTIDE SEQUENCE [LARGE SCALE GENOMIC DNA]</scope>
    <source>
        <strain evidence="2">SYSU_2023b</strain>
        <tissue evidence="2">Whole body</tissue>
    </source>
</reference>
<organism evidence="2 3">
    <name type="scientific">Henosepilachna vigintioctopunctata</name>
    <dbReference type="NCBI Taxonomy" id="420089"/>
    <lineage>
        <taxon>Eukaryota</taxon>
        <taxon>Metazoa</taxon>
        <taxon>Ecdysozoa</taxon>
        <taxon>Arthropoda</taxon>
        <taxon>Hexapoda</taxon>
        <taxon>Insecta</taxon>
        <taxon>Pterygota</taxon>
        <taxon>Neoptera</taxon>
        <taxon>Endopterygota</taxon>
        <taxon>Coleoptera</taxon>
        <taxon>Polyphaga</taxon>
        <taxon>Cucujiformia</taxon>
        <taxon>Coccinelloidea</taxon>
        <taxon>Coccinellidae</taxon>
        <taxon>Epilachninae</taxon>
        <taxon>Epilachnini</taxon>
        <taxon>Henosepilachna</taxon>
    </lineage>
</organism>
<dbReference type="PANTHER" id="PTHR10357">
    <property type="entry name" value="ALPHA-AMYLASE FAMILY MEMBER"/>
    <property type="match status" value="1"/>
</dbReference>
<dbReference type="InterPro" id="IPR017853">
    <property type="entry name" value="GH"/>
</dbReference>
<accession>A0AAW1THW5</accession>
<evidence type="ECO:0000259" key="1">
    <source>
        <dbReference type="Pfam" id="PF00128"/>
    </source>
</evidence>
<proteinExistence type="predicted"/>
<keyword evidence="3" id="KW-1185">Reference proteome</keyword>
<name>A0AAW1THW5_9CUCU</name>
<dbReference type="Pfam" id="PF00128">
    <property type="entry name" value="Alpha-amylase"/>
    <property type="match status" value="1"/>
</dbReference>
<dbReference type="Proteomes" id="UP001431783">
    <property type="component" value="Unassembled WGS sequence"/>
</dbReference>
<dbReference type="AlphaFoldDB" id="A0AAW1THW5"/>
<comment type="caution">
    <text evidence="2">The sequence shown here is derived from an EMBL/GenBank/DDBJ whole genome shotgun (WGS) entry which is preliminary data.</text>
</comment>
<gene>
    <name evidence="2" type="ORF">WA026_006122</name>
</gene>
<dbReference type="SUPFAM" id="SSF51445">
    <property type="entry name" value="(Trans)glycosidases"/>
    <property type="match status" value="1"/>
</dbReference>
<sequence>MKFYLDIGIDGFRIDAILYAYEDENLKDEPRSGEDVAPDDHDYLDHIYTANLPETYALVYEWRKFVDDYVVENGGNSKVLMTEVYADLNQTIPYYGKPDGSVLGAHFTFNFFLIKGFNMNVSDAYDLEYIVKNWLHALPDIYTSNWVLGNHDNRRVSTRLGEGNKDGFNMLVTLLPGIAVTYNGEEFGQDDGEVTFEQRQDPSALDPESFEKVGRDFERTPLQWDNTINAGFNQGAKPWLPVSEKYHKLNLANQLEEGNVSYYQNYKALIKKRQERPARFGSTDIWALSSDTVVLKRSFGNEHIVLAFKLGWHNNDKEETVSVPGISCKHGVVALTNVGSKYKVGDSVTVQNLVLQPHESLVIDIIC</sequence>